<dbReference type="SUPFAM" id="SSF56925">
    <property type="entry name" value="OMPA-like"/>
    <property type="match status" value="1"/>
</dbReference>
<comment type="caution">
    <text evidence="6">The sequence shown here is derived from an EMBL/GenBank/DDBJ whole genome shotgun (WGS) entry which is preliminary data.</text>
</comment>
<name>A0AAE3L1H4_9GAMM</name>
<protein>
    <submittedName>
        <fullName evidence="6">Outer membrane immunogenic protein</fullName>
    </submittedName>
</protein>
<keyword evidence="2 4" id="KW-0732">Signal</keyword>
<dbReference type="RefSeq" id="WP_259055425.1">
    <property type="nucleotide sequence ID" value="NZ_JANUCT010000009.1"/>
</dbReference>
<dbReference type="Proteomes" id="UP001204445">
    <property type="component" value="Unassembled WGS sequence"/>
</dbReference>
<dbReference type="Gene3D" id="2.40.160.20">
    <property type="match status" value="1"/>
</dbReference>
<evidence type="ECO:0000259" key="5">
    <source>
        <dbReference type="Pfam" id="PF13505"/>
    </source>
</evidence>
<feature type="chain" id="PRO_5041992078" evidence="4">
    <location>
        <begin position="23"/>
        <end position="251"/>
    </location>
</feature>
<evidence type="ECO:0000313" key="6">
    <source>
        <dbReference type="EMBL" id="MCS3903580.1"/>
    </source>
</evidence>
<evidence type="ECO:0000256" key="2">
    <source>
        <dbReference type="ARBA" id="ARBA00022729"/>
    </source>
</evidence>
<proteinExistence type="predicted"/>
<dbReference type="Pfam" id="PF13505">
    <property type="entry name" value="OMP_b-brl"/>
    <property type="match status" value="1"/>
</dbReference>
<sequence length="251" mass="27315">MLLFRWLTILAVSLLLAQSAYADDSFDWTGPYAGFSVGPRAEDVDWETTNYQDPDGPSIPFESNPNASLDSTDMTFNGFFGYNWLVSPKVLVGIDGNIAYADNEDTRTSIPGAHDDPPDFSFVETETDWHGSLRGRLGYLITPTIHLYTSAGLAIADTEQTAVCPADTDFCNPAFGTIQASESETMVGWTVGAGAEAAITSRLFARLDYSYADYGSLDFDGLPAISNESYGFQSKSDYTSHTVTLGLAYKF</sequence>
<accession>A0AAE3L1H4</accession>
<dbReference type="PANTHER" id="PTHR34001">
    <property type="entry name" value="BLL7405 PROTEIN"/>
    <property type="match status" value="1"/>
</dbReference>
<gene>
    <name evidence="6" type="ORF">J2T55_001606</name>
</gene>
<dbReference type="GO" id="GO:0016020">
    <property type="term" value="C:membrane"/>
    <property type="evidence" value="ECO:0007669"/>
    <property type="project" value="UniProtKB-SubCell"/>
</dbReference>
<reference evidence="6" key="1">
    <citation type="submission" date="2022-08" db="EMBL/GenBank/DDBJ databases">
        <title>Genomic Encyclopedia of Type Strains, Phase III (KMG-III): the genomes of soil and plant-associated and newly described type strains.</title>
        <authorList>
            <person name="Whitman W."/>
        </authorList>
    </citation>
    <scope>NUCLEOTIDE SEQUENCE</scope>
    <source>
        <strain evidence="6">HMT 1</strain>
    </source>
</reference>
<evidence type="ECO:0000256" key="4">
    <source>
        <dbReference type="SAM" id="SignalP"/>
    </source>
</evidence>
<dbReference type="AlphaFoldDB" id="A0AAE3L1H4"/>
<keyword evidence="3" id="KW-0472">Membrane</keyword>
<organism evidence="6 7">
    <name type="scientific">Methylohalomonas lacus</name>
    <dbReference type="NCBI Taxonomy" id="398773"/>
    <lineage>
        <taxon>Bacteria</taxon>
        <taxon>Pseudomonadati</taxon>
        <taxon>Pseudomonadota</taxon>
        <taxon>Gammaproteobacteria</taxon>
        <taxon>Methylohalomonadales</taxon>
        <taxon>Methylohalomonadaceae</taxon>
        <taxon>Methylohalomonas</taxon>
    </lineage>
</organism>
<evidence type="ECO:0000256" key="3">
    <source>
        <dbReference type="ARBA" id="ARBA00023136"/>
    </source>
</evidence>
<feature type="domain" description="Outer membrane protein beta-barrel" evidence="5">
    <location>
        <begin position="9"/>
        <end position="251"/>
    </location>
</feature>
<dbReference type="InterPro" id="IPR051692">
    <property type="entry name" value="OMP-like"/>
</dbReference>
<dbReference type="InterPro" id="IPR011250">
    <property type="entry name" value="OMP/PagP_B-barrel"/>
</dbReference>
<evidence type="ECO:0000256" key="1">
    <source>
        <dbReference type="ARBA" id="ARBA00004370"/>
    </source>
</evidence>
<dbReference type="EMBL" id="JANUCT010000009">
    <property type="protein sequence ID" value="MCS3903580.1"/>
    <property type="molecule type" value="Genomic_DNA"/>
</dbReference>
<evidence type="ECO:0000313" key="7">
    <source>
        <dbReference type="Proteomes" id="UP001204445"/>
    </source>
</evidence>
<comment type="subcellular location">
    <subcellularLocation>
        <location evidence="1">Membrane</location>
    </subcellularLocation>
</comment>
<dbReference type="InterPro" id="IPR027385">
    <property type="entry name" value="Beta-barrel_OMP"/>
</dbReference>
<feature type="signal peptide" evidence="4">
    <location>
        <begin position="1"/>
        <end position="22"/>
    </location>
</feature>
<keyword evidence="7" id="KW-1185">Reference proteome</keyword>
<dbReference type="PANTHER" id="PTHR34001:SF3">
    <property type="entry name" value="BLL7405 PROTEIN"/>
    <property type="match status" value="1"/>
</dbReference>